<evidence type="ECO:0000313" key="1">
    <source>
        <dbReference type="EMBL" id="CDQ42806.1"/>
    </source>
</evidence>
<proteinExistence type="predicted"/>
<dbReference type="AlphaFoldDB" id="A0AAV2WFA9"/>
<protein>
    <submittedName>
        <fullName evidence="1">Uncharacterized protein</fullName>
    </submittedName>
</protein>
<sequence>MSVSIAEAGISALPDNASVQWWDRDTECTLVLATPTAEPELWDDFLDGALRSYRKHGVEQAIEPSAVADPATTSLFLTAIDDAGRVIGGVRAQGPYRHADESHAIVEWAGQDALPRVRKMIADRIPFGVVEIKTAWTAEDHRGDRERSRRLTPALARMPLHAALVLGAKFAMATAAAHVLARWESSGGVVATRIPATPYPDERYETKMMWWDYAEFTRTADPDQILAIRAEARALAPMLESIEAVPAMLTGL</sequence>
<organism evidence="1 2">
    <name type="scientific">Mycolicibacterium neoaurum</name>
    <name type="common">Mycobacterium neoaurum</name>
    <dbReference type="NCBI Taxonomy" id="1795"/>
    <lineage>
        <taxon>Bacteria</taxon>
        <taxon>Bacillati</taxon>
        <taxon>Actinomycetota</taxon>
        <taxon>Actinomycetes</taxon>
        <taxon>Mycobacteriales</taxon>
        <taxon>Mycobacteriaceae</taxon>
        <taxon>Mycolicibacterium</taxon>
    </lineage>
</organism>
<reference evidence="1" key="2">
    <citation type="submission" date="2015-09" db="EMBL/GenBank/DDBJ databases">
        <title>Draft genome sequence of Mycobacterium neoaurum DSM 44074.</title>
        <authorList>
            <person name="Croce O."/>
            <person name="Robert C."/>
            <person name="Raoult D."/>
            <person name="Drancourt M."/>
        </authorList>
    </citation>
    <scope>NUCLEOTIDE SEQUENCE</scope>
    <source>
        <strain evidence="1">DSM 44074</strain>
    </source>
</reference>
<reference evidence="1" key="1">
    <citation type="submission" date="2014-05" db="EMBL/GenBank/DDBJ databases">
        <authorList>
            <person name="Urmite Genomes"/>
        </authorList>
    </citation>
    <scope>NUCLEOTIDE SEQUENCE</scope>
    <source>
        <strain evidence="1">DSM 44074</strain>
    </source>
</reference>
<evidence type="ECO:0000313" key="2">
    <source>
        <dbReference type="Proteomes" id="UP000028864"/>
    </source>
</evidence>
<name>A0AAV2WFA9_MYCNE</name>
<dbReference type="Proteomes" id="UP000028864">
    <property type="component" value="Unassembled WGS sequence"/>
</dbReference>
<dbReference type="RefSeq" id="WP_030135851.1">
    <property type="nucleotide sequence ID" value="NZ_LK021337.1"/>
</dbReference>
<gene>
    <name evidence="1" type="ORF">BN1047_00664</name>
</gene>
<dbReference type="EMBL" id="LK021337">
    <property type="protein sequence ID" value="CDQ42806.1"/>
    <property type="molecule type" value="Genomic_DNA"/>
</dbReference>
<accession>A0AAV2WFA9</accession>